<dbReference type="GO" id="GO:0006228">
    <property type="term" value="P:UTP biosynthetic process"/>
    <property type="evidence" value="ECO:0007669"/>
    <property type="project" value="InterPro"/>
</dbReference>
<feature type="binding site" evidence="7">
    <location>
        <position position="57"/>
    </location>
    <ligand>
        <name>ATP</name>
        <dbReference type="ChEBI" id="CHEBI:30616"/>
    </ligand>
</feature>
<dbReference type="FunFam" id="3.30.70.141:FF:000002">
    <property type="entry name" value="Nucleoside diphosphate kinase"/>
    <property type="match status" value="1"/>
</dbReference>
<dbReference type="PRINTS" id="PR01243">
    <property type="entry name" value="NUCDPKINASE"/>
</dbReference>
<keyword evidence="6" id="KW-0418">Kinase</keyword>
<dbReference type="PROSITE" id="PS51374">
    <property type="entry name" value="NDPK_LIKE"/>
    <property type="match status" value="1"/>
</dbReference>
<dbReference type="NCBIfam" id="NF001908">
    <property type="entry name" value="PRK00668.1"/>
    <property type="match status" value="1"/>
</dbReference>
<feature type="domain" description="Nucleoside diphosphate kinase-like" evidence="9">
    <location>
        <begin position="1"/>
        <end position="138"/>
    </location>
</feature>
<feature type="binding site" evidence="7">
    <location>
        <position position="91"/>
    </location>
    <ligand>
        <name>ATP</name>
        <dbReference type="ChEBI" id="CHEBI:30616"/>
    </ligand>
</feature>
<accession>A0A1Y1S996</accession>
<evidence type="ECO:0000256" key="8">
    <source>
        <dbReference type="RuleBase" id="RU004011"/>
    </source>
</evidence>
<dbReference type="InterPro" id="IPR034907">
    <property type="entry name" value="NDK-like_dom"/>
</dbReference>
<feature type="binding site" evidence="7">
    <location>
        <position position="85"/>
    </location>
    <ligand>
        <name>ATP</name>
        <dbReference type="ChEBI" id="CHEBI:30616"/>
    </ligand>
</feature>
<evidence type="ECO:0000256" key="7">
    <source>
        <dbReference type="PROSITE-ProRule" id="PRU00706"/>
    </source>
</evidence>
<dbReference type="GO" id="GO:0006241">
    <property type="term" value="P:CTP biosynthetic process"/>
    <property type="evidence" value="ECO:0007669"/>
    <property type="project" value="InterPro"/>
</dbReference>
<dbReference type="Pfam" id="PF00334">
    <property type="entry name" value="NDK"/>
    <property type="match status" value="1"/>
</dbReference>
<comment type="caution">
    <text evidence="10">The sequence shown here is derived from an EMBL/GenBank/DDBJ whole genome shotgun (WGS) entry which is preliminary data.</text>
</comment>
<evidence type="ECO:0000256" key="1">
    <source>
        <dbReference type="ARBA" id="ARBA00001946"/>
    </source>
</evidence>
<dbReference type="PANTHER" id="PTHR11349">
    <property type="entry name" value="NUCLEOSIDE DIPHOSPHATE KINASE"/>
    <property type="match status" value="1"/>
</dbReference>
<feature type="binding site" evidence="7">
    <location>
        <position position="9"/>
    </location>
    <ligand>
        <name>ATP</name>
        <dbReference type="ChEBI" id="CHEBI:30616"/>
    </ligand>
</feature>
<gene>
    <name evidence="10" type="primary">NDK</name>
    <name evidence="10" type="ORF">ECANGB1_1656</name>
</gene>
<dbReference type="GO" id="GO:0004550">
    <property type="term" value="F:nucleoside diphosphate kinase activity"/>
    <property type="evidence" value="ECO:0007669"/>
    <property type="project" value="UniProtKB-EC"/>
</dbReference>
<comment type="similarity">
    <text evidence="2 7 8">Belongs to the NDK family.</text>
</comment>
<evidence type="ECO:0000256" key="3">
    <source>
        <dbReference type="ARBA" id="ARBA00012966"/>
    </source>
</evidence>
<sequence length="148" mass="16655">MEQTFVMVKPEGVKRRLVGEIISRFEKKGLYLVASRVMIPDKKLLERHYAEHAKKPFFNALVKHMASGAVVPMVFEGKNAIKVARKIIGATCPFEAECGTIRGDYGACKGLNIVHGSDSAESADREISLWFGLLESIEYFSYDVYYDE</sequence>
<reference evidence="10 11" key="1">
    <citation type="journal article" date="2017" name="Environ. Microbiol.">
        <title>Decay of the glycolytic pathway and adaptation to intranuclear parasitism within Enterocytozoonidae microsporidia.</title>
        <authorList>
            <person name="Wiredu Boakye D."/>
            <person name="Jaroenlak P."/>
            <person name="Prachumwat A."/>
            <person name="Williams T.A."/>
            <person name="Bateman K.S."/>
            <person name="Itsathitphaisarn O."/>
            <person name="Sritunyalucksana K."/>
            <person name="Paszkiewicz K.H."/>
            <person name="Moore K.A."/>
            <person name="Stentiford G.D."/>
            <person name="Williams B.A."/>
        </authorList>
    </citation>
    <scope>NUCLEOTIDE SEQUENCE [LARGE SCALE GENOMIC DNA]</scope>
    <source>
        <strain evidence="10 11">GB1</strain>
    </source>
</reference>
<dbReference type="Proteomes" id="UP000192639">
    <property type="component" value="Unassembled WGS sequence"/>
</dbReference>
<dbReference type="VEuPathDB" id="MicrosporidiaDB:ECANGB1_1656"/>
<evidence type="ECO:0000256" key="5">
    <source>
        <dbReference type="ARBA" id="ARBA00022679"/>
    </source>
</evidence>
<dbReference type="OrthoDB" id="2162449at2759"/>
<evidence type="ECO:0000256" key="2">
    <source>
        <dbReference type="ARBA" id="ARBA00008142"/>
    </source>
</evidence>
<evidence type="ECO:0000259" key="9">
    <source>
        <dbReference type="SMART" id="SM00562"/>
    </source>
</evidence>
<keyword evidence="5" id="KW-0808">Transferase</keyword>
<evidence type="ECO:0000256" key="4">
    <source>
        <dbReference type="ARBA" id="ARBA00017632"/>
    </source>
</evidence>
<dbReference type="InterPro" id="IPR036850">
    <property type="entry name" value="NDK-like_dom_sf"/>
</dbReference>
<dbReference type="Gene3D" id="3.30.70.141">
    <property type="entry name" value="Nucleoside diphosphate kinase-like domain"/>
    <property type="match status" value="1"/>
</dbReference>
<proteinExistence type="inferred from homology"/>
<comment type="cofactor">
    <cofactor evidence="1">
        <name>Mg(2+)</name>
        <dbReference type="ChEBI" id="CHEBI:18420"/>
    </cofactor>
</comment>
<evidence type="ECO:0000313" key="11">
    <source>
        <dbReference type="Proteomes" id="UP000192639"/>
    </source>
</evidence>
<dbReference type="GO" id="GO:0006183">
    <property type="term" value="P:GTP biosynthetic process"/>
    <property type="evidence" value="ECO:0007669"/>
    <property type="project" value="InterPro"/>
</dbReference>
<keyword evidence="11" id="KW-1185">Reference proteome</keyword>
<organism evidence="10 11">
    <name type="scientific">Enterospora canceri</name>
    <dbReference type="NCBI Taxonomy" id="1081671"/>
    <lineage>
        <taxon>Eukaryota</taxon>
        <taxon>Fungi</taxon>
        <taxon>Fungi incertae sedis</taxon>
        <taxon>Microsporidia</taxon>
        <taxon>Enterocytozoonidae</taxon>
        <taxon>Enterospora</taxon>
    </lineage>
</organism>
<dbReference type="SUPFAM" id="SSF54919">
    <property type="entry name" value="Nucleoside diphosphate kinase, NDK"/>
    <property type="match status" value="1"/>
</dbReference>
<dbReference type="EMBL" id="LWDP01000005">
    <property type="protein sequence ID" value="ORD94997.1"/>
    <property type="molecule type" value="Genomic_DNA"/>
</dbReference>
<dbReference type="HAMAP" id="MF_00451">
    <property type="entry name" value="NDP_kinase"/>
    <property type="match status" value="1"/>
</dbReference>
<dbReference type="AlphaFoldDB" id="A0A1Y1S996"/>
<evidence type="ECO:0000313" key="10">
    <source>
        <dbReference type="EMBL" id="ORD94997.1"/>
    </source>
</evidence>
<feature type="binding site" evidence="7">
    <location>
        <position position="102"/>
    </location>
    <ligand>
        <name>ATP</name>
        <dbReference type="ChEBI" id="CHEBI:30616"/>
    </ligand>
</feature>
<dbReference type="CDD" id="cd04413">
    <property type="entry name" value="NDPk_I"/>
    <property type="match status" value="1"/>
</dbReference>
<feature type="binding site" evidence="7">
    <location>
        <position position="112"/>
    </location>
    <ligand>
        <name>ATP</name>
        <dbReference type="ChEBI" id="CHEBI:30616"/>
    </ligand>
</feature>
<feature type="active site" description="Pros-phosphohistidine intermediate" evidence="7">
    <location>
        <position position="115"/>
    </location>
</feature>
<evidence type="ECO:0000256" key="6">
    <source>
        <dbReference type="ARBA" id="ARBA00022777"/>
    </source>
</evidence>
<dbReference type="InterPro" id="IPR001564">
    <property type="entry name" value="Nucleoside_diP_kinase"/>
</dbReference>
<dbReference type="SMART" id="SM00562">
    <property type="entry name" value="NDK"/>
    <property type="match status" value="1"/>
</dbReference>
<name>A0A1Y1S996_9MICR</name>
<dbReference type="EC" id="2.7.4.6" evidence="3"/>
<protein>
    <recommendedName>
        <fullName evidence="4">Nucleoside diphosphate kinase</fullName>
        <ecNumber evidence="3">2.7.4.6</ecNumber>
    </recommendedName>
</protein>